<dbReference type="Gene3D" id="3.40.720.10">
    <property type="entry name" value="Alkaline Phosphatase, subunit A"/>
    <property type="match status" value="2"/>
</dbReference>
<dbReference type="PANTHER" id="PTHR31956">
    <property type="entry name" value="NON-SPECIFIC PHOSPHOLIPASE C4-RELATED"/>
    <property type="match status" value="1"/>
</dbReference>
<evidence type="ECO:0000256" key="2">
    <source>
        <dbReference type="SAM" id="SignalP"/>
    </source>
</evidence>
<reference evidence="4" key="1">
    <citation type="journal article" date="2017" name="Genome Biol.">
        <title>Comparative genomics reveals high biological diversity and specific adaptations in the industrially and medically important fungal genus Aspergillus.</title>
        <authorList>
            <person name="de Vries R.P."/>
            <person name="Riley R."/>
            <person name="Wiebenga A."/>
            <person name="Aguilar-Osorio G."/>
            <person name="Amillis S."/>
            <person name="Uchima C.A."/>
            <person name="Anderluh G."/>
            <person name="Asadollahi M."/>
            <person name="Askin M."/>
            <person name="Barry K."/>
            <person name="Battaglia E."/>
            <person name="Bayram O."/>
            <person name="Benocci T."/>
            <person name="Braus-Stromeyer S.A."/>
            <person name="Caldana C."/>
            <person name="Canovas D."/>
            <person name="Cerqueira G.C."/>
            <person name="Chen F."/>
            <person name="Chen W."/>
            <person name="Choi C."/>
            <person name="Clum A."/>
            <person name="Dos Santos R.A."/>
            <person name="Damasio A.R."/>
            <person name="Diallinas G."/>
            <person name="Emri T."/>
            <person name="Fekete E."/>
            <person name="Flipphi M."/>
            <person name="Freyberg S."/>
            <person name="Gallo A."/>
            <person name="Gournas C."/>
            <person name="Habgood R."/>
            <person name="Hainaut M."/>
            <person name="Harispe M.L."/>
            <person name="Henrissat B."/>
            <person name="Hilden K.S."/>
            <person name="Hope R."/>
            <person name="Hossain A."/>
            <person name="Karabika E."/>
            <person name="Karaffa L."/>
            <person name="Karanyi Z."/>
            <person name="Krasevec N."/>
            <person name="Kuo A."/>
            <person name="Kusch H."/>
            <person name="LaButti K."/>
            <person name="Lagendijk E.L."/>
            <person name="Lapidus A."/>
            <person name="Levasseur A."/>
            <person name="Lindquist E."/>
            <person name="Lipzen A."/>
            <person name="Logrieco A.F."/>
            <person name="MacCabe A."/>
            <person name="Maekelae M.R."/>
            <person name="Malavazi I."/>
            <person name="Melin P."/>
            <person name="Meyer V."/>
            <person name="Mielnichuk N."/>
            <person name="Miskei M."/>
            <person name="Molnar A.P."/>
            <person name="Mule G."/>
            <person name="Ngan C.Y."/>
            <person name="Orejas M."/>
            <person name="Orosz E."/>
            <person name="Ouedraogo J.P."/>
            <person name="Overkamp K.M."/>
            <person name="Park H.-S."/>
            <person name="Perrone G."/>
            <person name="Piumi F."/>
            <person name="Punt P.J."/>
            <person name="Ram A.F."/>
            <person name="Ramon A."/>
            <person name="Rauscher S."/>
            <person name="Record E."/>
            <person name="Riano-Pachon D.M."/>
            <person name="Robert V."/>
            <person name="Roehrig J."/>
            <person name="Ruller R."/>
            <person name="Salamov A."/>
            <person name="Salih N.S."/>
            <person name="Samson R.A."/>
            <person name="Sandor E."/>
            <person name="Sanguinetti M."/>
            <person name="Schuetze T."/>
            <person name="Sepcic K."/>
            <person name="Shelest E."/>
            <person name="Sherlock G."/>
            <person name="Sophianopoulou V."/>
            <person name="Squina F.M."/>
            <person name="Sun H."/>
            <person name="Susca A."/>
            <person name="Todd R.B."/>
            <person name="Tsang A."/>
            <person name="Unkles S.E."/>
            <person name="van de Wiele N."/>
            <person name="van Rossen-Uffink D."/>
            <person name="Oliveira J.V."/>
            <person name="Vesth T.C."/>
            <person name="Visser J."/>
            <person name="Yu J.-H."/>
            <person name="Zhou M."/>
            <person name="Andersen M.R."/>
            <person name="Archer D.B."/>
            <person name="Baker S.E."/>
            <person name="Benoit I."/>
            <person name="Brakhage A.A."/>
            <person name="Braus G.H."/>
            <person name="Fischer R."/>
            <person name="Frisvad J.C."/>
            <person name="Goldman G.H."/>
            <person name="Houbraken J."/>
            <person name="Oakley B."/>
            <person name="Pocsi I."/>
            <person name="Scazzocchio C."/>
            <person name="Seiboth B."/>
            <person name="vanKuyk P.A."/>
            <person name="Wortman J."/>
            <person name="Dyer P.S."/>
            <person name="Grigoriev I.V."/>
        </authorList>
    </citation>
    <scope>NUCLEOTIDE SEQUENCE [LARGE SCALE GENOMIC DNA]</scope>
    <source>
        <strain evidence="4">CBS 583.65</strain>
    </source>
</reference>
<keyword evidence="1" id="KW-0378">Hydrolase</keyword>
<accession>A0A1L9PRQ2</accession>
<evidence type="ECO:0000313" key="3">
    <source>
        <dbReference type="EMBL" id="OJJ04214.1"/>
    </source>
</evidence>
<dbReference type="GeneID" id="63733234"/>
<dbReference type="STRING" id="1036611.A0A1L9PRQ2"/>
<dbReference type="RefSeq" id="XP_040669976.1">
    <property type="nucleotide sequence ID" value="XM_040817723.1"/>
</dbReference>
<sequence>MHLSAYFGLLSFAVAAVAVPTGQQPHSSRSVDNLKSHIKNVVILVMENRSFDNILGGQTTKGLENPLHNGPFCNPFNLTDASEGEACTAPKSFDSVINDPDHAIYGNNIQFYGEYTPDNAAIASGKLKATNKGFAHEQMRLYEAEAEKADLVKQVMHYYTEDQVPVLTSLVKEYLTFNHWHSDIPGNTNPNRAALVSGTSHGHGLNDEGFDKHELPNRSLFQQLTETGHSWMNYVDPDGGTGPDAGFFDWTYKTGNDDKIVPLANFYHDAAKGNLSELTYLNPSCCGVGTTSMHPSGLISDGEDFIKSVYDALRASPQWNNTLFVLTFDESGGFHDHVPAPLAPRPDNLTFSLETPNGKNYTFPFDRLGGRIPTLLISPWVSKGAVEQQGTNHNGETISYSASSILRTLGYLWDFEPFTPRVEHAASFEHLIQGSARQDTLDKLPEPQHFKVRL</sequence>
<dbReference type="GO" id="GO:0009395">
    <property type="term" value="P:phospholipid catabolic process"/>
    <property type="evidence" value="ECO:0007669"/>
    <property type="project" value="TreeGrafter"/>
</dbReference>
<dbReference type="InterPro" id="IPR017850">
    <property type="entry name" value="Alkaline_phosphatase_core_sf"/>
</dbReference>
<dbReference type="AlphaFoldDB" id="A0A1L9PRQ2"/>
<keyword evidence="4" id="KW-1185">Reference proteome</keyword>
<dbReference type="Proteomes" id="UP000184073">
    <property type="component" value="Unassembled WGS sequence"/>
</dbReference>
<gene>
    <name evidence="3" type="ORF">ASPVEDRAFT_85619</name>
</gene>
<dbReference type="GO" id="GO:0016788">
    <property type="term" value="F:hydrolase activity, acting on ester bonds"/>
    <property type="evidence" value="ECO:0007669"/>
    <property type="project" value="InterPro"/>
</dbReference>
<dbReference type="Pfam" id="PF04185">
    <property type="entry name" value="Phosphoesterase"/>
    <property type="match status" value="1"/>
</dbReference>
<dbReference type="VEuPathDB" id="FungiDB:ASPVEDRAFT_85619"/>
<dbReference type="FunFam" id="3.40.720.10:FF:000052">
    <property type="entry name" value="Phosphatidylglycerol specific phospholipase, putative"/>
    <property type="match status" value="1"/>
</dbReference>
<dbReference type="SUPFAM" id="SSF53649">
    <property type="entry name" value="Alkaline phosphatase-like"/>
    <property type="match status" value="1"/>
</dbReference>
<organism evidence="3 4">
    <name type="scientific">Aspergillus versicolor CBS 583.65</name>
    <dbReference type="NCBI Taxonomy" id="1036611"/>
    <lineage>
        <taxon>Eukaryota</taxon>
        <taxon>Fungi</taxon>
        <taxon>Dikarya</taxon>
        <taxon>Ascomycota</taxon>
        <taxon>Pezizomycotina</taxon>
        <taxon>Eurotiomycetes</taxon>
        <taxon>Eurotiomycetidae</taxon>
        <taxon>Eurotiales</taxon>
        <taxon>Aspergillaceae</taxon>
        <taxon>Aspergillus</taxon>
        <taxon>Aspergillus subgen. Nidulantes</taxon>
    </lineage>
</organism>
<protein>
    <submittedName>
        <fullName evidence="3">Uncharacterized protein</fullName>
    </submittedName>
</protein>
<feature type="signal peptide" evidence="2">
    <location>
        <begin position="1"/>
        <end position="18"/>
    </location>
</feature>
<dbReference type="EMBL" id="KV878131">
    <property type="protein sequence ID" value="OJJ04214.1"/>
    <property type="molecule type" value="Genomic_DNA"/>
</dbReference>
<name>A0A1L9PRQ2_ASPVE</name>
<dbReference type="PANTHER" id="PTHR31956:SF24">
    <property type="entry name" value="PHOSPHOESTERASE SUPERFAMILY PROTEIN (AFU_ORTHOLOGUE AFUA_1G17590)"/>
    <property type="match status" value="1"/>
</dbReference>
<proteinExistence type="predicted"/>
<evidence type="ECO:0000313" key="4">
    <source>
        <dbReference type="Proteomes" id="UP000184073"/>
    </source>
</evidence>
<evidence type="ECO:0000256" key="1">
    <source>
        <dbReference type="ARBA" id="ARBA00022801"/>
    </source>
</evidence>
<dbReference type="InterPro" id="IPR007312">
    <property type="entry name" value="Phosphoesterase"/>
</dbReference>
<keyword evidence="2" id="KW-0732">Signal</keyword>
<feature type="chain" id="PRO_5012115015" evidence="2">
    <location>
        <begin position="19"/>
        <end position="454"/>
    </location>
</feature>
<dbReference type="OrthoDB" id="5135119at2759"/>